<sequence length="570" mass="63747">MKKLPHSKYYWIVLLVLVLLINWIAGLVPFRADLTAEGRYTLSKPARQLLTGLNEPVSVDVLLSGEMPAGFRKLANSTNDLLQEFKSAGKTNFRFRFIKPGEGLNDSSKAILYDSLANLGLNPTNIKAQTKEGEGQEERLVFPGAVITHKGRTTAIDLLQGVSSEGGLESLNKAEALLEYKFANAIRQLNQDTVPLIGYLVGNGEPESYQVYDLIENVLKKNYAFRILPIDSVPIIPPVFDALIVAKPSIAFGDDQKLKIDQYVMQGGKMLWMIDNLYAEMDSLQRSQADFIAFDRGLQLEDLLFKYGVRINQDLLQDLNADKIPSVIGSVGGKPQIQLLPWPYFPLLSNYSGHPVAKNMDYVLSQFPNSIDTVEAKGIRKNILLSSSIDTRLLATPARVSWQSIETEDDLKTFNQGNKPVAVLLEGSFSSLYANRATAEERAALQAAGQPFNTSSPENKMIVIADGDIALNAVTQNEGPLPMGMNSYTKYQYANRDFIQNCIEYLVDESGILETRGKDFTLRLLDKKKMEAAKTKWQLINILVPVLLIILFGLVYQWWRKHRYQGKTEK</sequence>
<proteinExistence type="predicted"/>
<keyword evidence="1" id="KW-0812">Transmembrane</keyword>
<dbReference type="InterPro" id="IPR055396">
    <property type="entry name" value="DUF7088"/>
</dbReference>
<comment type="caution">
    <text evidence="4">The sequence shown here is derived from an EMBL/GenBank/DDBJ whole genome shotgun (WGS) entry which is preliminary data.</text>
</comment>
<dbReference type="EMBL" id="MBUA01000001">
    <property type="protein sequence ID" value="MBC6490604.1"/>
    <property type="molecule type" value="Genomic_DNA"/>
</dbReference>
<dbReference type="NCBIfam" id="TIGR03521">
    <property type="entry name" value="GldG"/>
    <property type="match status" value="1"/>
</dbReference>
<evidence type="ECO:0000256" key="1">
    <source>
        <dbReference type="SAM" id="Phobius"/>
    </source>
</evidence>
<keyword evidence="5" id="KW-1185">Reference proteome</keyword>
<organism evidence="4 5">
    <name type="scientific">Flavihumibacter stibioxidans</name>
    <dbReference type="NCBI Taxonomy" id="1834163"/>
    <lineage>
        <taxon>Bacteria</taxon>
        <taxon>Pseudomonadati</taxon>
        <taxon>Bacteroidota</taxon>
        <taxon>Chitinophagia</taxon>
        <taxon>Chitinophagales</taxon>
        <taxon>Chitinophagaceae</taxon>
        <taxon>Flavihumibacter</taxon>
    </lineage>
</organism>
<evidence type="ECO:0000259" key="2">
    <source>
        <dbReference type="Pfam" id="PF09822"/>
    </source>
</evidence>
<dbReference type="Proteomes" id="UP000765802">
    <property type="component" value="Unassembled WGS sequence"/>
</dbReference>
<evidence type="ECO:0000259" key="3">
    <source>
        <dbReference type="Pfam" id="PF23357"/>
    </source>
</evidence>
<feature type="transmembrane region" description="Helical" evidence="1">
    <location>
        <begin position="9"/>
        <end position="30"/>
    </location>
</feature>
<keyword evidence="1" id="KW-0472">Membrane</keyword>
<feature type="transmembrane region" description="Helical" evidence="1">
    <location>
        <begin position="537"/>
        <end position="559"/>
    </location>
</feature>
<evidence type="ECO:0000313" key="5">
    <source>
        <dbReference type="Proteomes" id="UP000765802"/>
    </source>
</evidence>
<dbReference type="InterPro" id="IPR019196">
    <property type="entry name" value="ABC_transp_unknown"/>
</dbReference>
<feature type="domain" description="ABC-type uncharacterised transport system" evidence="2">
    <location>
        <begin position="196"/>
        <end position="502"/>
    </location>
</feature>
<dbReference type="InterPro" id="IPR019863">
    <property type="entry name" value="Motility-assoc_ABC-rel_GldG"/>
</dbReference>
<keyword evidence="1" id="KW-1133">Transmembrane helix</keyword>
<feature type="domain" description="DUF7088" evidence="3">
    <location>
        <begin position="37"/>
        <end position="148"/>
    </location>
</feature>
<name>A0ABR7M6Z7_9BACT</name>
<gene>
    <name evidence="4" type="ORF">BC349_06480</name>
</gene>
<dbReference type="Pfam" id="PF23357">
    <property type="entry name" value="DUF7088"/>
    <property type="match status" value="1"/>
</dbReference>
<dbReference type="Pfam" id="PF09822">
    <property type="entry name" value="ABC_transp_aux"/>
    <property type="match status" value="1"/>
</dbReference>
<dbReference type="RefSeq" id="WP_187255897.1">
    <property type="nucleotide sequence ID" value="NZ_JBHULF010000006.1"/>
</dbReference>
<evidence type="ECO:0000313" key="4">
    <source>
        <dbReference type="EMBL" id="MBC6490604.1"/>
    </source>
</evidence>
<reference evidence="4 5" key="1">
    <citation type="submission" date="2016-07" db="EMBL/GenBank/DDBJ databases">
        <title>Genome analysis of Flavihumibacter stibioxidans YS-17.</title>
        <authorList>
            <person name="Shi K."/>
            <person name="Han Y."/>
            <person name="Wang G."/>
        </authorList>
    </citation>
    <scope>NUCLEOTIDE SEQUENCE [LARGE SCALE GENOMIC DNA]</scope>
    <source>
        <strain evidence="4 5">YS-17</strain>
    </source>
</reference>
<protein>
    <submittedName>
        <fullName evidence="4">Gliding motility-associated ABC transporter substrate-binding protein GldG</fullName>
    </submittedName>
</protein>
<accession>A0ABR7M6Z7</accession>